<dbReference type="OrthoDB" id="9813664at2"/>
<dbReference type="SUPFAM" id="SSF141523">
    <property type="entry name" value="L,D-transpeptidase catalytic domain-like"/>
    <property type="match status" value="1"/>
</dbReference>
<evidence type="ECO:0000256" key="1">
    <source>
        <dbReference type="ARBA" id="ARBA00004752"/>
    </source>
</evidence>
<keyword evidence="8 9" id="KW-0961">Cell wall biogenesis/degradation</keyword>
<evidence type="ECO:0000256" key="4">
    <source>
        <dbReference type="ARBA" id="ARBA00022679"/>
    </source>
</evidence>
<accession>A0A109BKQ1</accession>
<keyword evidence="4" id="KW-0808">Transferase</keyword>
<name>A0A109BKQ1_HYPSL</name>
<dbReference type="PATRIC" id="fig|121290.4.peg.1705"/>
<evidence type="ECO:0000256" key="11">
    <source>
        <dbReference type="SAM" id="SignalP"/>
    </source>
</evidence>
<protein>
    <recommendedName>
        <fullName evidence="12">L,D-TPase catalytic domain-containing protein</fullName>
    </recommendedName>
</protein>
<dbReference type="GO" id="GO:0071555">
    <property type="term" value="P:cell wall organization"/>
    <property type="evidence" value="ECO:0007669"/>
    <property type="project" value="UniProtKB-UniRule"/>
</dbReference>
<evidence type="ECO:0000256" key="7">
    <source>
        <dbReference type="ARBA" id="ARBA00022984"/>
    </source>
</evidence>
<evidence type="ECO:0000313" key="14">
    <source>
        <dbReference type="Proteomes" id="UP000059074"/>
    </source>
</evidence>
<dbReference type="InterPro" id="IPR050979">
    <property type="entry name" value="LD-transpeptidase"/>
</dbReference>
<gene>
    <name evidence="13" type="ORF">APY04_0893</name>
</gene>
<dbReference type="UniPathway" id="UPA00219"/>
<dbReference type="EMBL" id="LMTR01000030">
    <property type="protein sequence ID" value="KWT70613.1"/>
    <property type="molecule type" value="Genomic_DNA"/>
</dbReference>
<reference evidence="13 14" key="1">
    <citation type="submission" date="2015-10" db="EMBL/GenBank/DDBJ databases">
        <title>Transcriptomic analysis of a linuron degrading triple-species bacterial consortium.</title>
        <authorList>
            <person name="Albers P."/>
        </authorList>
    </citation>
    <scope>NUCLEOTIDE SEQUENCE [LARGE SCALE GENOMIC DNA]</scope>
    <source>
        <strain evidence="13 14">WDL6</strain>
    </source>
</reference>
<evidence type="ECO:0000256" key="6">
    <source>
        <dbReference type="ARBA" id="ARBA00022960"/>
    </source>
</evidence>
<feature type="region of interest" description="Disordered" evidence="10">
    <location>
        <begin position="92"/>
        <end position="114"/>
    </location>
</feature>
<evidence type="ECO:0000313" key="13">
    <source>
        <dbReference type="EMBL" id="KWT70613.1"/>
    </source>
</evidence>
<feature type="compositionally biased region" description="Basic and acidic residues" evidence="10">
    <location>
        <begin position="297"/>
        <end position="329"/>
    </location>
</feature>
<comment type="caution">
    <text evidence="13">The sequence shown here is derived from an EMBL/GenBank/DDBJ whole genome shotgun (WGS) entry which is preliminary data.</text>
</comment>
<sequence length="329" mass="35224">MLFRRLMSSAAVAALTLLVPLTAPSAQAQGLFEFLWGGGKEWGGSRQTVSFNPKYTPGQIIVSFGDRRLYLITKTGTALSYPIAAPREQSRWQGATSVTSKRENPSWRPTPEMLRENPRLPSWVPGGHPQNPLGVRALYLGSSLYRIHGTDAPWTIGQAVSKGCIRMLNEDVLDLYPRIPVGTKVTVTWERFNGQTFASSDQAPDPTPVAPLRTARSEGTPPAYRPAARPVRNLAPSAAAQAEAMGADTESRPLDQPKPVKLPKRKPEAVSAAPAASPEDTLAIAERAAATAARAAEAAKRAAEAAKKAAEAARRASADQAEEEKSASL</sequence>
<dbReference type="GO" id="GO:0005576">
    <property type="term" value="C:extracellular region"/>
    <property type="evidence" value="ECO:0007669"/>
    <property type="project" value="TreeGrafter"/>
</dbReference>
<dbReference type="GO" id="GO:0008360">
    <property type="term" value="P:regulation of cell shape"/>
    <property type="evidence" value="ECO:0007669"/>
    <property type="project" value="UniProtKB-UniRule"/>
</dbReference>
<feature type="active site" description="Proton donor/acceptor" evidence="9">
    <location>
        <position position="148"/>
    </location>
</feature>
<evidence type="ECO:0000256" key="5">
    <source>
        <dbReference type="ARBA" id="ARBA00022801"/>
    </source>
</evidence>
<evidence type="ECO:0000259" key="12">
    <source>
        <dbReference type="PROSITE" id="PS52029"/>
    </source>
</evidence>
<dbReference type="GO" id="GO:0071972">
    <property type="term" value="F:peptidoglycan L,D-transpeptidase activity"/>
    <property type="evidence" value="ECO:0007669"/>
    <property type="project" value="TreeGrafter"/>
</dbReference>
<dbReference type="Proteomes" id="UP000059074">
    <property type="component" value="Unassembled WGS sequence"/>
</dbReference>
<dbReference type="GO" id="GO:0016757">
    <property type="term" value="F:glycosyltransferase activity"/>
    <property type="evidence" value="ECO:0007669"/>
    <property type="project" value="UniProtKB-KW"/>
</dbReference>
<feature type="signal peptide" evidence="11">
    <location>
        <begin position="1"/>
        <end position="28"/>
    </location>
</feature>
<dbReference type="PANTHER" id="PTHR30582">
    <property type="entry name" value="L,D-TRANSPEPTIDASE"/>
    <property type="match status" value="1"/>
</dbReference>
<organism evidence="13 14">
    <name type="scientific">Hyphomicrobium sulfonivorans</name>
    <dbReference type="NCBI Taxonomy" id="121290"/>
    <lineage>
        <taxon>Bacteria</taxon>
        <taxon>Pseudomonadati</taxon>
        <taxon>Pseudomonadota</taxon>
        <taxon>Alphaproteobacteria</taxon>
        <taxon>Hyphomicrobiales</taxon>
        <taxon>Hyphomicrobiaceae</taxon>
        <taxon>Hyphomicrobium</taxon>
    </lineage>
</organism>
<feature type="chain" id="PRO_5007132664" description="L,D-TPase catalytic domain-containing protein" evidence="11">
    <location>
        <begin position="29"/>
        <end position="329"/>
    </location>
</feature>
<dbReference type="CDD" id="cd16913">
    <property type="entry name" value="YkuD_like"/>
    <property type="match status" value="1"/>
</dbReference>
<keyword evidence="7 9" id="KW-0573">Peptidoglycan synthesis</keyword>
<dbReference type="STRING" id="121290.APY04_0893"/>
<keyword evidence="5" id="KW-0378">Hydrolase</keyword>
<dbReference type="RefSeq" id="WP_083509471.1">
    <property type="nucleotide sequence ID" value="NZ_LMTR01000030.1"/>
</dbReference>
<feature type="compositionally biased region" description="Low complexity" evidence="10">
    <location>
        <begin position="269"/>
        <end position="296"/>
    </location>
</feature>
<keyword evidence="6 9" id="KW-0133">Cell shape</keyword>
<evidence type="ECO:0000256" key="8">
    <source>
        <dbReference type="ARBA" id="ARBA00023316"/>
    </source>
</evidence>
<keyword evidence="14" id="KW-1185">Reference proteome</keyword>
<dbReference type="Gene3D" id="2.40.440.10">
    <property type="entry name" value="L,D-transpeptidase catalytic domain-like"/>
    <property type="match status" value="1"/>
</dbReference>
<feature type="domain" description="L,D-TPase catalytic" evidence="12">
    <location>
        <begin position="58"/>
        <end position="188"/>
    </location>
</feature>
<dbReference type="InterPro" id="IPR038063">
    <property type="entry name" value="Transpep_catalytic_dom"/>
</dbReference>
<feature type="compositionally biased region" description="Low complexity" evidence="10">
    <location>
        <begin position="221"/>
        <end position="232"/>
    </location>
</feature>
<dbReference type="InterPro" id="IPR005490">
    <property type="entry name" value="LD_TPept_cat_dom"/>
</dbReference>
<dbReference type="PROSITE" id="PS52029">
    <property type="entry name" value="LD_TPASE"/>
    <property type="match status" value="1"/>
</dbReference>
<keyword evidence="3" id="KW-0328">Glycosyltransferase</keyword>
<dbReference type="Pfam" id="PF03734">
    <property type="entry name" value="YkuD"/>
    <property type="match status" value="1"/>
</dbReference>
<keyword evidence="11" id="KW-0732">Signal</keyword>
<comment type="similarity">
    <text evidence="2">Belongs to the YkuD family.</text>
</comment>
<dbReference type="AlphaFoldDB" id="A0A109BKQ1"/>
<dbReference type="FunFam" id="2.40.440.10:FF:000002">
    <property type="entry name" value="L,D-transpeptidase ErfK/SrfK"/>
    <property type="match status" value="1"/>
</dbReference>
<comment type="pathway">
    <text evidence="1 9">Cell wall biogenesis; peptidoglycan biosynthesis.</text>
</comment>
<dbReference type="PANTHER" id="PTHR30582:SF24">
    <property type="entry name" value="L,D-TRANSPEPTIDASE ERFK_SRFK-RELATED"/>
    <property type="match status" value="1"/>
</dbReference>
<feature type="region of interest" description="Disordered" evidence="10">
    <location>
        <begin position="197"/>
        <end position="329"/>
    </location>
</feature>
<evidence type="ECO:0000256" key="9">
    <source>
        <dbReference type="PROSITE-ProRule" id="PRU01373"/>
    </source>
</evidence>
<evidence type="ECO:0000256" key="3">
    <source>
        <dbReference type="ARBA" id="ARBA00022676"/>
    </source>
</evidence>
<feature type="active site" description="Nucleophile" evidence="9">
    <location>
        <position position="164"/>
    </location>
</feature>
<proteinExistence type="inferred from homology"/>
<dbReference type="GO" id="GO:0018104">
    <property type="term" value="P:peptidoglycan-protein cross-linking"/>
    <property type="evidence" value="ECO:0007669"/>
    <property type="project" value="TreeGrafter"/>
</dbReference>
<evidence type="ECO:0000256" key="2">
    <source>
        <dbReference type="ARBA" id="ARBA00005992"/>
    </source>
</evidence>
<evidence type="ECO:0000256" key="10">
    <source>
        <dbReference type="SAM" id="MobiDB-lite"/>
    </source>
</evidence>